<dbReference type="EMBL" id="VJMJ01000027">
    <property type="protein sequence ID" value="KAF0742499.1"/>
    <property type="molecule type" value="Genomic_DNA"/>
</dbReference>
<evidence type="ECO:0000256" key="3">
    <source>
        <dbReference type="ARBA" id="ARBA00023004"/>
    </source>
</evidence>
<dbReference type="AlphaFoldDB" id="A0A6G0XQ21"/>
<organism evidence="4 5">
    <name type="scientific">Aphanomyces euteiches</name>
    <dbReference type="NCBI Taxonomy" id="100861"/>
    <lineage>
        <taxon>Eukaryota</taxon>
        <taxon>Sar</taxon>
        <taxon>Stramenopiles</taxon>
        <taxon>Oomycota</taxon>
        <taxon>Saprolegniomycetes</taxon>
        <taxon>Saprolegniales</taxon>
        <taxon>Verrucalvaceae</taxon>
        <taxon>Aphanomyces</taxon>
    </lineage>
</organism>
<evidence type="ECO:0000256" key="2">
    <source>
        <dbReference type="ARBA" id="ARBA00023002"/>
    </source>
</evidence>
<dbReference type="SUPFAM" id="SSF51182">
    <property type="entry name" value="RmlC-like cupins"/>
    <property type="match status" value="1"/>
</dbReference>
<dbReference type="InterPro" id="IPR011051">
    <property type="entry name" value="RmlC_Cupin_sf"/>
</dbReference>
<dbReference type="CDD" id="cd20289">
    <property type="entry name" value="cupin_ADO"/>
    <property type="match status" value="1"/>
</dbReference>
<dbReference type="GO" id="GO:0016702">
    <property type="term" value="F:oxidoreductase activity, acting on single donors with incorporation of molecular oxygen, incorporation of two atoms of oxygen"/>
    <property type="evidence" value="ECO:0007669"/>
    <property type="project" value="InterPro"/>
</dbReference>
<dbReference type="Gene3D" id="2.60.120.10">
    <property type="entry name" value="Jelly Rolls"/>
    <property type="match status" value="1"/>
</dbReference>
<sequence length="292" mass="32571">MALDVGQEETIPFTISLHEEAVASPSSKKAAGNGVEMHLIQAIQRAVLQTIKRTGGRAFEMNDILPIKELCDRLLPSDLGLEIPKPQKVAESPRRLRPIQYIEVYEDAQVSMGIFVLPPGTSIPLHNHPQMAVISRVLYGSMQVNAYDLVSAAEDEAFWARKEKRRRNGQLKNNRFPRFRERHLRIAALKKSEVVTGPCTTELLPDKCNIHEFIASGDVGCAIFDILTPGYNPMEGRDCTYYRALLPIEGGTTEEPWHVLEPSLMPPSTFISVDLPYMGPPLARNDTAAELE</sequence>
<gene>
    <name evidence="4" type="ORF">Ae201684_002594</name>
</gene>
<keyword evidence="5" id="KW-1185">Reference proteome</keyword>
<reference evidence="4 5" key="1">
    <citation type="submission" date="2019-07" db="EMBL/GenBank/DDBJ databases">
        <title>Genomics analysis of Aphanomyces spp. identifies a new class of oomycete effector associated with host adaptation.</title>
        <authorList>
            <person name="Gaulin E."/>
        </authorList>
    </citation>
    <scope>NUCLEOTIDE SEQUENCE [LARGE SCALE GENOMIC DNA]</scope>
    <source>
        <strain evidence="4 5">ATCC 201684</strain>
    </source>
</reference>
<evidence type="ECO:0008006" key="6">
    <source>
        <dbReference type="Google" id="ProtNLM"/>
    </source>
</evidence>
<dbReference type="PANTHER" id="PTHR22966:SF61">
    <property type="entry name" value="2-AMINOETHANETHIOL DIOXYGENASE"/>
    <property type="match status" value="1"/>
</dbReference>
<evidence type="ECO:0000313" key="5">
    <source>
        <dbReference type="Proteomes" id="UP000481153"/>
    </source>
</evidence>
<dbReference type="GO" id="GO:0046872">
    <property type="term" value="F:metal ion binding"/>
    <property type="evidence" value="ECO:0007669"/>
    <property type="project" value="UniProtKB-KW"/>
</dbReference>
<dbReference type="InterPro" id="IPR012864">
    <property type="entry name" value="PCO/ADO"/>
</dbReference>
<keyword evidence="2" id="KW-0560">Oxidoreductase</keyword>
<accession>A0A6G0XQ21</accession>
<dbReference type="InterPro" id="IPR014710">
    <property type="entry name" value="RmlC-like_jellyroll"/>
</dbReference>
<protein>
    <recommendedName>
        <fullName evidence="6">Cysteine dioxygenase</fullName>
    </recommendedName>
</protein>
<proteinExistence type="predicted"/>
<dbReference type="PANTHER" id="PTHR22966">
    <property type="entry name" value="2-AMINOETHANETHIOL DIOXYGENASE"/>
    <property type="match status" value="1"/>
</dbReference>
<evidence type="ECO:0000256" key="1">
    <source>
        <dbReference type="ARBA" id="ARBA00022723"/>
    </source>
</evidence>
<name>A0A6G0XQ21_9STRA</name>
<keyword evidence="1" id="KW-0479">Metal-binding</keyword>
<dbReference type="VEuPathDB" id="FungiDB:AeMF1_012301"/>
<dbReference type="Pfam" id="PF07847">
    <property type="entry name" value="PCO_ADO"/>
    <property type="match status" value="1"/>
</dbReference>
<dbReference type="Proteomes" id="UP000481153">
    <property type="component" value="Unassembled WGS sequence"/>
</dbReference>
<keyword evidence="3" id="KW-0408">Iron</keyword>
<comment type="caution">
    <text evidence="4">The sequence shown here is derived from an EMBL/GenBank/DDBJ whole genome shotgun (WGS) entry which is preliminary data.</text>
</comment>
<evidence type="ECO:0000313" key="4">
    <source>
        <dbReference type="EMBL" id="KAF0742499.1"/>
    </source>
</evidence>